<gene>
    <name evidence="5" type="ordered locus">Sden_1386</name>
</gene>
<dbReference type="SUPFAM" id="SSF52317">
    <property type="entry name" value="Class I glutamine amidotransferase-like"/>
    <property type="match status" value="1"/>
</dbReference>
<dbReference type="EMBL" id="CP000302">
    <property type="protein sequence ID" value="ABE54672.1"/>
    <property type="molecule type" value="Genomic_DNA"/>
</dbReference>
<evidence type="ECO:0000313" key="6">
    <source>
        <dbReference type="Proteomes" id="UP000001982"/>
    </source>
</evidence>
<dbReference type="InterPro" id="IPR050325">
    <property type="entry name" value="Prot/Nucl_acid_deglycase"/>
</dbReference>
<dbReference type="InterPro" id="IPR002818">
    <property type="entry name" value="DJ-1/PfpI"/>
</dbReference>
<dbReference type="GO" id="GO:0005737">
    <property type="term" value="C:cytoplasm"/>
    <property type="evidence" value="ECO:0007669"/>
    <property type="project" value="TreeGrafter"/>
</dbReference>
<dbReference type="Gene3D" id="3.40.50.880">
    <property type="match status" value="1"/>
</dbReference>
<dbReference type="GO" id="GO:0019243">
    <property type="term" value="P:methylglyoxal catabolic process to D-lactate via S-lactoyl-glutathione"/>
    <property type="evidence" value="ECO:0007669"/>
    <property type="project" value="TreeGrafter"/>
</dbReference>
<sequence>MKILMVLTSHDKLGDTGNKTGFWLEEFTSPYYTFADQGAEIVLASPLGGQPPLDPSSDEPGFQTATTERFKGDSAAQTLLANTVRLDGINLDDFDAVFYPGGHGPLWDLTEDKHSIALIENAYQQGKPLGLVCHASGALRHAKNIDGSFLVKGKKVTGFTNSEEDAVQLTAIVPYLVEDVLKQNGGIYTKGEDWASHIAIDGNLVTGQNPASSQAVAEAMLTLLKG</sequence>
<keyword evidence="6" id="KW-1185">Reference proteome</keyword>
<evidence type="ECO:0000256" key="1">
    <source>
        <dbReference type="ARBA" id="ARBA00023016"/>
    </source>
</evidence>
<evidence type="ECO:0000256" key="2">
    <source>
        <dbReference type="ARBA" id="ARBA00023239"/>
    </source>
</evidence>
<keyword evidence="2" id="KW-0456">Lyase</keyword>
<dbReference type="CDD" id="cd03141">
    <property type="entry name" value="GATase1_Hsp31_like"/>
    <property type="match status" value="1"/>
</dbReference>
<name>Q12PF4_SHEDO</name>
<feature type="domain" description="DJ-1/PfpI" evidence="4">
    <location>
        <begin position="25"/>
        <end position="221"/>
    </location>
</feature>
<keyword evidence="1" id="KW-0346">Stress response</keyword>
<dbReference type="InterPro" id="IPR029062">
    <property type="entry name" value="Class_I_gatase-like"/>
</dbReference>
<dbReference type="STRING" id="318161.Sden_1386"/>
<reference evidence="5 6" key="1">
    <citation type="submission" date="2006-03" db="EMBL/GenBank/DDBJ databases">
        <title>Complete sequence of Shewanella denitrificans OS217.</title>
        <authorList>
            <consortium name="US DOE Joint Genome Institute"/>
            <person name="Copeland A."/>
            <person name="Lucas S."/>
            <person name="Lapidus A."/>
            <person name="Barry K."/>
            <person name="Detter J.C."/>
            <person name="Glavina del Rio T."/>
            <person name="Hammon N."/>
            <person name="Israni S."/>
            <person name="Dalin E."/>
            <person name="Tice H."/>
            <person name="Pitluck S."/>
            <person name="Brettin T."/>
            <person name="Bruce D."/>
            <person name="Han C."/>
            <person name="Tapia R."/>
            <person name="Gilna P."/>
            <person name="Kiss H."/>
            <person name="Schmutz J."/>
            <person name="Larimer F."/>
            <person name="Land M."/>
            <person name="Hauser L."/>
            <person name="Kyrpides N."/>
            <person name="Lykidis A."/>
            <person name="Richardson P."/>
        </authorList>
    </citation>
    <scope>NUCLEOTIDE SEQUENCE [LARGE SCALE GENOMIC DNA]</scope>
    <source>
        <strain evidence="6">OS217 / ATCC BAA-1090 / DSM 15013</strain>
    </source>
</reference>
<accession>Q12PF4</accession>
<dbReference type="HOGENOM" id="CLU_070319_2_0_6"/>
<dbReference type="Pfam" id="PF01965">
    <property type="entry name" value="DJ-1_PfpI"/>
    <property type="match status" value="1"/>
</dbReference>
<evidence type="ECO:0000313" key="5">
    <source>
        <dbReference type="EMBL" id="ABE54672.1"/>
    </source>
</evidence>
<comment type="similarity">
    <text evidence="3">Belongs to the peptidase C56 family. HSP31-like subfamily.</text>
</comment>
<dbReference type="Proteomes" id="UP000001982">
    <property type="component" value="Chromosome"/>
</dbReference>
<dbReference type="RefSeq" id="WP_011495830.1">
    <property type="nucleotide sequence ID" value="NC_007954.1"/>
</dbReference>
<evidence type="ECO:0000259" key="4">
    <source>
        <dbReference type="Pfam" id="PF01965"/>
    </source>
</evidence>
<organism evidence="5 6">
    <name type="scientific">Shewanella denitrificans (strain OS217 / ATCC BAA-1090 / DSM 15013)</name>
    <dbReference type="NCBI Taxonomy" id="318161"/>
    <lineage>
        <taxon>Bacteria</taxon>
        <taxon>Pseudomonadati</taxon>
        <taxon>Pseudomonadota</taxon>
        <taxon>Gammaproteobacteria</taxon>
        <taxon>Alteromonadales</taxon>
        <taxon>Shewanellaceae</taxon>
        <taxon>Shewanella</taxon>
    </lineage>
</organism>
<dbReference type="AlphaFoldDB" id="Q12PF4"/>
<dbReference type="KEGG" id="sdn:Sden_1386"/>
<proteinExistence type="inferred from homology"/>
<protein>
    <submittedName>
        <fullName evidence="5">ThiJ/PfpI</fullName>
    </submittedName>
</protein>
<dbReference type="eggNOG" id="COG0693">
    <property type="taxonomic scope" value="Bacteria"/>
</dbReference>
<evidence type="ECO:0000256" key="3">
    <source>
        <dbReference type="ARBA" id="ARBA00038493"/>
    </source>
</evidence>
<dbReference type="GO" id="GO:0019172">
    <property type="term" value="F:glyoxalase III activity"/>
    <property type="evidence" value="ECO:0007669"/>
    <property type="project" value="TreeGrafter"/>
</dbReference>
<dbReference type="PANTHER" id="PTHR48094">
    <property type="entry name" value="PROTEIN/NUCLEIC ACID DEGLYCASE DJ-1-RELATED"/>
    <property type="match status" value="1"/>
</dbReference>
<dbReference type="PANTHER" id="PTHR48094:SF11">
    <property type="entry name" value="GLUTATHIONE-INDEPENDENT GLYOXALASE HSP31-RELATED"/>
    <property type="match status" value="1"/>
</dbReference>